<evidence type="ECO:0000259" key="2">
    <source>
        <dbReference type="PROSITE" id="PS00028"/>
    </source>
</evidence>
<name>A0A9P9DFH0_9HYPO</name>
<dbReference type="EMBL" id="JAGMUV010000027">
    <property type="protein sequence ID" value="KAH7118435.1"/>
    <property type="molecule type" value="Genomic_DNA"/>
</dbReference>
<keyword evidence="4" id="KW-1185">Reference proteome</keyword>
<sequence length="642" mass="73383">MENAREETQHYADENFENGQPGSTLLIHFSGILGFSADCRQFRLARQYCPHLSGLIYVQRLIFLESALPLSSYVTIGIEQRPRIQQLERLNKVRERYMVAGSPTPLAELHSLRNFGHRVARTEPPTFFLHWSDDGDRVSWGDDSSLSMQDFRGLADYFITRAEELCDELMYGFEPHFDLSKIKDDMTNTQPGYSFVMHPDNGFENIYKDLLVRACTSRTGKLAKQGQWNFKAITSYLRLMTRLEEMLGGGYLTACGQVPRPCATRGMFIWNGSVAYALQHHKAKRSTNQEFYVVRFLPIRLATVTLKYLTCIRRVGALLRREQFGQSSLGRSSLPGFLFFQSNGKAWTSTRLTALLKAASKKVWDQEVNSRVYRQLTIGITEKHVREVYSPFNRYDDRSTDADRNVVFAWQSGHRPMQRAVTYGLDGAYPHQLQPSLLRAYEWASTRWHEFLHQASKKGAHVDEDPPTSIKRSMRAESYKVATFISQIDVQSINGTKKRKNHTSGEKLRQAGESPPNHTPARHIYSTVQHHILVCLLCKAAVRPGRAIENHFRHLHSGWTLGDPMNMAPLDDGSKVITELAAQWGYSCKSCIYMTISRKNVLKHCAQHKPGISKANAPAWKEVLLQTFMKGRYAQYWIVGDT</sequence>
<dbReference type="OrthoDB" id="5222260at2759"/>
<evidence type="ECO:0000313" key="3">
    <source>
        <dbReference type="EMBL" id="KAH7118435.1"/>
    </source>
</evidence>
<feature type="region of interest" description="Disordered" evidence="1">
    <location>
        <begin position="493"/>
        <end position="520"/>
    </location>
</feature>
<proteinExistence type="predicted"/>
<reference evidence="3" key="1">
    <citation type="journal article" date="2021" name="Nat. Commun.">
        <title>Genetic determinants of endophytism in the Arabidopsis root mycobiome.</title>
        <authorList>
            <person name="Mesny F."/>
            <person name="Miyauchi S."/>
            <person name="Thiergart T."/>
            <person name="Pickel B."/>
            <person name="Atanasova L."/>
            <person name="Karlsson M."/>
            <person name="Huettel B."/>
            <person name="Barry K.W."/>
            <person name="Haridas S."/>
            <person name="Chen C."/>
            <person name="Bauer D."/>
            <person name="Andreopoulos W."/>
            <person name="Pangilinan J."/>
            <person name="LaButti K."/>
            <person name="Riley R."/>
            <person name="Lipzen A."/>
            <person name="Clum A."/>
            <person name="Drula E."/>
            <person name="Henrissat B."/>
            <person name="Kohler A."/>
            <person name="Grigoriev I.V."/>
            <person name="Martin F.M."/>
            <person name="Hacquard S."/>
        </authorList>
    </citation>
    <scope>NUCLEOTIDE SEQUENCE</scope>
    <source>
        <strain evidence="3">MPI-CAGE-AT-0147</strain>
    </source>
</reference>
<gene>
    <name evidence="3" type="ORF">EDB81DRAFT_873174</name>
</gene>
<dbReference type="AlphaFoldDB" id="A0A9P9DFH0"/>
<dbReference type="PROSITE" id="PS00028">
    <property type="entry name" value="ZINC_FINGER_C2H2_1"/>
    <property type="match status" value="1"/>
</dbReference>
<evidence type="ECO:0000256" key="1">
    <source>
        <dbReference type="SAM" id="MobiDB-lite"/>
    </source>
</evidence>
<dbReference type="InterPro" id="IPR013087">
    <property type="entry name" value="Znf_C2H2_type"/>
</dbReference>
<accession>A0A9P9DFH0</accession>
<dbReference type="Proteomes" id="UP000738349">
    <property type="component" value="Unassembled WGS sequence"/>
</dbReference>
<feature type="domain" description="C2H2-type" evidence="2">
    <location>
        <begin position="535"/>
        <end position="556"/>
    </location>
</feature>
<organism evidence="3 4">
    <name type="scientific">Dactylonectria macrodidyma</name>
    <dbReference type="NCBI Taxonomy" id="307937"/>
    <lineage>
        <taxon>Eukaryota</taxon>
        <taxon>Fungi</taxon>
        <taxon>Dikarya</taxon>
        <taxon>Ascomycota</taxon>
        <taxon>Pezizomycotina</taxon>
        <taxon>Sordariomycetes</taxon>
        <taxon>Hypocreomycetidae</taxon>
        <taxon>Hypocreales</taxon>
        <taxon>Nectriaceae</taxon>
        <taxon>Dactylonectria</taxon>
    </lineage>
</organism>
<evidence type="ECO:0000313" key="4">
    <source>
        <dbReference type="Proteomes" id="UP000738349"/>
    </source>
</evidence>
<comment type="caution">
    <text evidence="3">The sequence shown here is derived from an EMBL/GenBank/DDBJ whole genome shotgun (WGS) entry which is preliminary data.</text>
</comment>
<protein>
    <recommendedName>
        <fullName evidence="2">C2H2-type domain-containing protein</fullName>
    </recommendedName>
</protein>